<evidence type="ECO:0000256" key="8">
    <source>
        <dbReference type="ARBA" id="ARBA00022777"/>
    </source>
</evidence>
<dbReference type="InterPro" id="IPR003661">
    <property type="entry name" value="HisK_dim/P_dom"/>
</dbReference>
<dbReference type="AlphaFoldDB" id="A0A151JKW4"/>
<evidence type="ECO:0000259" key="16">
    <source>
        <dbReference type="PROSITE" id="PS50109"/>
    </source>
</evidence>
<dbReference type="EMBL" id="LOMK01000001">
    <property type="protein sequence ID" value="KYN26257.1"/>
    <property type="molecule type" value="Genomic_DNA"/>
</dbReference>
<dbReference type="CDD" id="cd00082">
    <property type="entry name" value="HisKA"/>
    <property type="match status" value="1"/>
</dbReference>
<comment type="caution">
    <text evidence="18">The sequence shown here is derived from an EMBL/GenBank/DDBJ whole genome shotgun (WGS) entry which is preliminary data.</text>
</comment>
<evidence type="ECO:0000256" key="11">
    <source>
        <dbReference type="ARBA" id="ARBA00022989"/>
    </source>
</evidence>
<gene>
    <name evidence="19" type="ORF">ATY35_07510</name>
    <name evidence="18" type="ORF">AUQ44_14245</name>
</gene>
<evidence type="ECO:0000256" key="4">
    <source>
        <dbReference type="ARBA" id="ARBA00022553"/>
    </source>
</evidence>
<dbReference type="PANTHER" id="PTHR43047:SF78">
    <property type="entry name" value="SENSORY_REGULATORY PROTEIN RPFC"/>
    <property type="match status" value="1"/>
</dbReference>
<comment type="subcellular location">
    <subcellularLocation>
        <location evidence="2">Membrane</location>
    </subcellularLocation>
</comment>
<evidence type="ECO:0000256" key="1">
    <source>
        <dbReference type="ARBA" id="ARBA00000085"/>
    </source>
</evidence>
<organism evidence="18 20">
    <name type="scientific">Vibrio cidicii</name>
    <dbReference type="NCBI Taxonomy" id="1763883"/>
    <lineage>
        <taxon>Bacteria</taxon>
        <taxon>Pseudomonadati</taxon>
        <taxon>Pseudomonadota</taxon>
        <taxon>Gammaproteobacteria</taxon>
        <taxon>Vibrionales</taxon>
        <taxon>Vibrionaceae</taxon>
        <taxon>Vibrio</taxon>
    </lineage>
</organism>
<dbReference type="Gene3D" id="1.10.287.130">
    <property type="match status" value="1"/>
</dbReference>
<dbReference type="CDD" id="cd17546">
    <property type="entry name" value="REC_hyHK_CKI1_RcsC-like"/>
    <property type="match status" value="1"/>
</dbReference>
<reference evidence="20 21" key="1">
    <citation type="submission" date="2015-12" db="EMBL/GenBank/DDBJ databases">
        <authorList>
            <person name="Tarr C.L."/>
            <person name="Gladney L.M."/>
        </authorList>
    </citation>
    <scope>NUCLEOTIDE SEQUENCE [LARGE SCALE GENOMIC DNA]</scope>
    <source>
        <strain evidence="19 21">1048-83</strain>
        <strain evidence="20">2756-81</strain>
    </source>
</reference>
<evidence type="ECO:0000256" key="9">
    <source>
        <dbReference type="ARBA" id="ARBA00022801"/>
    </source>
</evidence>
<dbReference type="SMART" id="SM00388">
    <property type="entry name" value="HisKA"/>
    <property type="match status" value="1"/>
</dbReference>
<evidence type="ECO:0000256" key="7">
    <source>
        <dbReference type="ARBA" id="ARBA00022741"/>
    </source>
</evidence>
<keyword evidence="10" id="KW-0067">ATP-binding</keyword>
<evidence type="ECO:0000313" key="21">
    <source>
        <dbReference type="Proteomes" id="UP000075609"/>
    </source>
</evidence>
<name>A0A151JKW4_9VIBR</name>
<evidence type="ECO:0000256" key="5">
    <source>
        <dbReference type="ARBA" id="ARBA00022679"/>
    </source>
</evidence>
<keyword evidence="11 15" id="KW-1133">Transmembrane helix</keyword>
<feature type="domain" description="Response regulatory" evidence="17">
    <location>
        <begin position="599"/>
        <end position="716"/>
    </location>
</feature>
<dbReference type="CDD" id="cd16922">
    <property type="entry name" value="HATPase_EvgS-ArcB-TorS-like"/>
    <property type="match status" value="1"/>
</dbReference>
<dbReference type="EC" id="2.7.13.3" evidence="3"/>
<dbReference type="SUPFAM" id="SSF47384">
    <property type="entry name" value="Homodimeric domain of signal transducing histidine kinase"/>
    <property type="match status" value="1"/>
</dbReference>
<dbReference type="GO" id="GO:0016020">
    <property type="term" value="C:membrane"/>
    <property type="evidence" value="ECO:0007669"/>
    <property type="project" value="UniProtKB-SubCell"/>
</dbReference>
<proteinExistence type="predicted"/>
<dbReference type="Proteomes" id="UP000075609">
    <property type="component" value="Unassembled WGS sequence"/>
</dbReference>
<keyword evidence="6 15" id="KW-0812">Transmembrane</keyword>
<dbReference type="InterPro" id="IPR005467">
    <property type="entry name" value="His_kinase_dom"/>
</dbReference>
<accession>A0A151JKW4</accession>
<dbReference type="InterPro" id="IPR036890">
    <property type="entry name" value="HATPase_C_sf"/>
</dbReference>
<dbReference type="SMART" id="SM00387">
    <property type="entry name" value="HATPase_c"/>
    <property type="match status" value="1"/>
</dbReference>
<feature type="modified residue" description="4-aspartylphosphate" evidence="14">
    <location>
        <position position="648"/>
    </location>
</feature>
<evidence type="ECO:0000256" key="15">
    <source>
        <dbReference type="SAM" id="Phobius"/>
    </source>
</evidence>
<dbReference type="InterPro" id="IPR003594">
    <property type="entry name" value="HATPase_dom"/>
</dbReference>
<sequence length="726" mass="81537">MEIRSSLRNKSILALSLYLCFFLAIIGSVTYFVVEPLVRSKIEQNLDLRTELLAAHIEEPLNSSLGLLDSLVGFAQGNPPQAQLSRGVANLIAASSKIIASGGLWPEPELNQAKPVYRSLFFNKTKQGEVRQVHLYNNPESQGYHLQPWYQSVANQPSGQLSWSQVYIDPYTQVQMITASKPYYLDGQFAGVAAVDLSLQALFDFIRKHTEIYQLGVTISALNGGLITEHNYSLVRGRYVSQIELSDFHWQMKVVNARQRISDEVFDKVLRVEWGILPFLLICVLAGYYLLNRYLIAPIITIAQSVDNSKTGGIVDIDYQSDDEIKHLIDAFNEKTVYLEAEKVKAQASTNAKTAFLATLSHEIRTPMNGVLGTAQLLLKTPLTDEQKKHLKTLYDSGDHMMTLLNEILDYSKIEQGHMEFDLAPFPFDSIIGSVNSIYYTLCTEKGLQFRVYSQVAKERWYHADRARLRQILFNLLNNAVKFTSHGVVEVYLEEVFKGGMNHLVIKVKDTGIGIPIAAQKRIFRPFEQAESSTTRRYGGTGLGLAIVKKIVEKLGGKISVSSQEGLGSCFSVELPLQVCEAGSVEQEQNYHLDYQGLTVLIVEDNRTNAIILETFMRNKGFIPTCVENGQEALDLLPQQSFDLILMDNHMPVLDGIETIRAIRAMPTSINQVLIFGCTADVFKETRVCMCEAGATHIIAKPIVEKELDDALFRHADLLYQYRREA</sequence>
<evidence type="ECO:0000256" key="3">
    <source>
        <dbReference type="ARBA" id="ARBA00012438"/>
    </source>
</evidence>
<keyword evidence="9" id="KW-0378">Hydrolase</keyword>
<dbReference type="SMART" id="SM00448">
    <property type="entry name" value="REC"/>
    <property type="match status" value="1"/>
</dbReference>
<evidence type="ECO:0000256" key="10">
    <source>
        <dbReference type="ARBA" id="ARBA00022840"/>
    </source>
</evidence>
<evidence type="ECO:0000313" key="19">
    <source>
        <dbReference type="EMBL" id="KYN80084.1"/>
    </source>
</evidence>
<dbReference type="Pfam" id="PF00512">
    <property type="entry name" value="HisKA"/>
    <property type="match status" value="1"/>
</dbReference>
<dbReference type="Gene3D" id="3.40.50.2300">
    <property type="match status" value="1"/>
</dbReference>
<dbReference type="SUPFAM" id="SSF55874">
    <property type="entry name" value="ATPase domain of HSP90 chaperone/DNA topoisomerase II/histidine kinase"/>
    <property type="match status" value="1"/>
</dbReference>
<evidence type="ECO:0000256" key="12">
    <source>
        <dbReference type="ARBA" id="ARBA00023012"/>
    </source>
</evidence>
<dbReference type="InterPro" id="IPR004358">
    <property type="entry name" value="Sig_transdc_His_kin-like_C"/>
</dbReference>
<dbReference type="Pfam" id="PF22673">
    <property type="entry name" value="MCP-like_PDC_1"/>
    <property type="match status" value="1"/>
</dbReference>
<evidence type="ECO:0000259" key="17">
    <source>
        <dbReference type="PROSITE" id="PS50110"/>
    </source>
</evidence>
<dbReference type="PANTHER" id="PTHR43047">
    <property type="entry name" value="TWO-COMPONENT HISTIDINE PROTEIN KINASE"/>
    <property type="match status" value="1"/>
</dbReference>
<keyword evidence="7" id="KW-0547">Nucleotide-binding</keyword>
<dbReference type="Pfam" id="PF02518">
    <property type="entry name" value="HATPase_c"/>
    <property type="match status" value="1"/>
</dbReference>
<dbReference type="InterPro" id="IPR036097">
    <property type="entry name" value="HisK_dim/P_sf"/>
</dbReference>
<dbReference type="GO" id="GO:0005524">
    <property type="term" value="F:ATP binding"/>
    <property type="evidence" value="ECO:0007669"/>
    <property type="project" value="UniProtKB-KW"/>
</dbReference>
<feature type="transmembrane region" description="Helical" evidence="15">
    <location>
        <begin position="12"/>
        <end position="34"/>
    </location>
</feature>
<dbReference type="EMBL" id="LOBP01000206">
    <property type="protein sequence ID" value="KYN80084.1"/>
    <property type="molecule type" value="Genomic_DNA"/>
</dbReference>
<protein>
    <recommendedName>
        <fullName evidence="3">histidine kinase</fullName>
        <ecNumber evidence="3">2.7.13.3</ecNumber>
    </recommendedName>
</protein>
<dbReference type="PROSITE" id="PS50109">
    <property type="entry name" value="HIS_KIN"/>
    <property type="match status" value="1"/>
</dbReference>
<dbReference type="Proteomes" id="UP000075349">
    <property type="component" value="Unassembled WGS sequence"/>
</dbReference>
<dbReference type="GO" id="GO:0000155">
    <property type="term" value="F:phosphorelay sensor kinase activity"/>
    <property type="evidence" value="ECO:0007669"/>
    <property type="project" value="InterPro"/>
</dbReference>
<dbReference type="PROSITE" id="PS50110">
    <property type="entry name" value="RESPONSE_REGULATORY"/>
    <property type="match status" value="1"/>
</dbReference>
<keyword evidence="8 18" id="KW-0418">Kinase</keyword>
<keyword evidence="4 14" id="KW-0597">Phosphoprotein</keyword>
<keyword evidence="12" id="KW-0902">Two-component regulatory system</keyword>
<dbReference type="Gene3D" id="3.30.450.20">
    <property type="entry name" value="PAS domain"/>
    <property type="match status" value="1"/>
</dbReference>
<evidence type="ECO:0000313" key="18">
    <source>
        <dbReference type="EMBL" id="KYN26257.1"/>
    </source>
</evidence>
<evidence type="ECO:0000256" key="14">
    <source>
        <dbReference type="PROSITE-ProRule" id="PRU00169"/>
    </source>
</evidence>
<dbReference type="GO" id="GO:0016787">
    <property type="term" value="F:hydrolase activity"/>
    <property type="evidence" value="ECO:0007669"/>
    <property type="project" value="UniProtKB-KW"/>
</dbReference>
<evidence type="ECO:0000313" key="20">
    <source>
        <dbReference type="Proteomes" id="UP000075349"/>
    </source>
</evidence>
<keyword evidence="21" id="KW-1185">Reference proteome</keyword>
<dbReference type="RefSeq" id="WP_061900934.1">
    <property type="nucleotide sequence ID" value="NZ_CAXYEW010000002.1"/>
</dbReference>
<feature type="domain" description="Histidine kinase" evidence="16">
    <location>
        <begin position="359"/>
        <end position="579"/>
    </location>
</feature>
<evidence type="ECO:0000256" key="6">
    <source>
        <dbReference type="ARBA" id="ARBA00022692"/>
    </source>
</evidence>
<keyword evidence="5" id="KW-0808">Transferase</keyword>
<keyword evidence="13 15" id="KW-0472">Membrane</keyword>
<evidence type="ECO:0000256" key="2">
    <source>
        <dbReference type="ARBA" id="ARBA00004370"/>
    </source>
</evidence>
<dbReference type="CDD" id="cd12913">
    <property type="entry name" value="PDC1_MCP_like"/>
    <property type="match status" value="1"/>
</dbReference>
<comment type="catalytic activity">
    <reaction evidence="1">
        <text>ATP + protein L-histidine = ADP + protein N-phospho-L-histidine.</text>
        <dbReference type="EC" id="2.7.13.3"/>
    </reaction>
</comment>
<dbReference type="FunFam" id="3.30.565.10:FF:000010">
    <property type="entry name" value="Sensor histidine kinase RcsC"/>
    <property type="match status" value="1"/>
</dbReference>
<dbReference type="InterPro" id="IPR001789">
    <property type="entry name" value="Sig_transdc_resp-reg_receiver"/>
</dbReference>
<dbReference type="PRINTS" id="PR00344">
    <property type="entry name" value="BCTRLSENSOR"/>
</dbReference>
<dbReference type="InterPro" id="IPR011006">
    <property type="entry name" value="CheY-like_superfamily"/>
</dbReference>
<reference evidence="18" key="2">
    <citation type="submission" date="2015-12" db="EMBL/GenBank/DDBJ databases">
        <authorList>
            <person name="Shamseldin A."/>
            <person name="Moawad H."/>
            <person name="Abd El-Rahim W.M."/>
            <person name="Sadowsky M.J."/>
        </authorList>
    </citation>
    <scope>NUCLEOTIDE SEQUENCE [LARGE SCALE GENOMIC DNA]</scope>
    <source>
        <strain evidence="18">2756-81</strain>
    </source>
</reference>
<dbReference type="Pfam" id="PF00072">
    <property type="entry name" value="Response_reg"/>
    <property type="match status" value="1"/>
</dbReference>
<dbReference type="Gene3D" id="3.30.565.10">
    <property type="entry name" value="Histidine kinase-like ATPase, C-terminal domain"/>
    <property type="match status" value="1"/>
</dbReference>
<evidence type="ECO:0000256" key="13">
    <source>
        <dbReference type="ARBA" id="ARBA00023136"/>
    </source>
</evidence>
<dbReference type="FunFam" id="1.10.287.130:FF:000004">
    <property type="entry name" value="Ethylene receptor 1"/>
    <property type="match status" value="1"/>
</dbReference>
<dbReference type="SUPFAM" id="SSF52172">
    <property type="entry name" value="CheY-like"/>
    <property type="match status" value="1"/>
</dbReference>